<dbReference type="EMBL" id="JXNT01000002">
    <property type="protein sequence ID" value="ODM22047.1"/>
    <property type="molecule type" value="Genomic_DNA"/>
</dbReference>
<accession>A0A1E3BMC6</accession>
<dbReference type="STRING" id="573508.A0A1E3BMC6"/>
<name>A0A1E3BMC6_ASPCR</name>
<keyword evidence="3" id="KW-1185">Reference proteome</keyword>
<feature type="domain" description="Retrotransposon gag" evidence="1">
    <location>
        <begin position="45"/>
        <end position="118"/>
    </location>
</feature>
<dbReference type="InterPro" id="IPR005162">
    <property type="entry name" value="Retrotrans_gag_dom"/>
</dbReference>
<sequence>MKAKLRIDAPAIGDAVAQFYYVYLNLESKVQALVLPQLSYAEDTNTWDYNTILDQLSLVYDNPNKIQEAEDHLLVLKQDSGESVAAYIAKFERILYEAKGKDWPDVTKISAFRKGLNPTLQGRLNAVESSKIIY</sequence>
<protein>
    <recommendedName>
        <fullName evidence="1">Retrotransposon gag domain-containing protein</fullName>
    </recommendedName>
</protein>
<dbReference type="OrthoDB" id="4501855at2759"/>
<organism evidence="2 3">
    <name type="scientific">Aspergillus cristatus</name>
    <name type="common">Chinese Fuzhuan brick tea-fermentation fungus</name>
    <name type="synonym">Eurotium cristatum</name>
    <dbReference type="NCBI Taxonomy" id="573508"/>
    <lineage>
        <taxon>Eukaryota</taxon>
        <taxon>Fungi</taxon>
        <taxon>Dikarya</taxon>
        <taxon>Ascomycota</taxon>
        <taxon>Pezizomycotina</taxon>
        <taxon>Eurotiomycetes</taxon>
        <taxon>Eurotiomycetidae</taxon>
        <taxon>Eurotiales</taxon>
        <taxon>Aspergillaceae</taxon>
        <taxon>Aspergillus</taxon>
        <taxon>Aspergillus subgen. Aspergillus</taxon>
    </lineage>
</organism>
<dbReference type="Proteomes" id="UP000094569">
    <property type="component" value="Unassembled WGS sequence"/>
</dbReference>
<evidence type="ECO:0000313" key="2">
    <source>
        <dbReference type="EMBL" id="ODM22047.1"/>
    </source>
</evidence>
<gene>
    <name evidence="2" type="ORF">SI65_02893</name>
</gene>
<evidence type="ECO:0000259" key="1">
    <source>
        <dbReference type="Pfam" id="PF03732"/>
    </source>
</evidence>
<comment type="caution">
    <text evidence="2">The sequence shown here is derived from an EMBL/GenBank/DDBJ whole genome shotgun (WGS) entry which is preliminary data.</text>
</comment>
<proteinExistence type="predicted"/>
<dbReference type="AlphaFoldDB" id="A0A1E3BMC6"/>
<reference evidence="2 3" key="1">
    <citation type="journal article" date="2016" name="BMC Genomics">
        <title>Comparative genomic and transcriptomic analyses of the Fuzhuan brick tea-fermentation fungus Aspergillus cristatus.</title>
        <authorList>
            <person name="Ge Y."/>
            <person name="Wang Y."/>
            <person name="Liu Y."/>
            <person name="Tan Y."/>
            <person name="Ren X."/>
            <person name="Zhang X."/>
            <person name="Hyde K.D."/>
            <person name="Liu Y."/>
            <person name="Liu Z."/>
        </authorList>
    </citation>
    <scope>NUCLEOTIDE SEQUENCE [LARGE SCALE GENOMIC DNA]</scope>
    <source>
        <strain evidence="2 3">GZAAS20.1005</strain>
    </source>
</reference>
<dbReference type="Pfam" id="PF03732">
    <property type="entry name" value="Retrotrans_gag"/>
    <property type="match status" value="1"/>
</dbReference>
<dbReference type="VEuPathDB" id="FungiDB:SI65_02893"/>
<evidence type="ECO:0000313" key="3">
    <source>
        <dbReference type="Proteomes" id="UP000094569"/>
    </source>
</evidence>